<keyword evidence="2 5" id="KW-0489">Methyltransferase</keyword>
<evidence type="ECO:0000313" key="6">
    <source>
        <dbReference type="Proteomes" id="UP001430356"/>
    </source>
</evidence>
<reference evidence="5 6" key="1">
    <citation type="journal article" date="2021" name="MBio">
        <title>A New Model Trypanosomatid, Novymonas esmeraldas: Genomic Perception of Its 'Candidatus Pandoraea novymonadis' Endosymbiont.</title>
        <authorList>
            <person name="Zakharova A."/>
            <person name="Saura A."/>
            <person name="Butenko A."/>
            <person name="Podesvova L."/>
            <person name="Warmusova S."/>
            <person name="Kostygov A.Y."/>
            <person name="Nenarokova A."/>
            <person name="Lukes J."/>
            <person name="Opperdoes F.R."/>
            <person name="Yurchenko V."/>
        </authorList>
    </citation>
    <scope>NUCLEOTIDE SEQUENCE [LARGE SCALE GENOMIC DNA]</scope>
    <source>
        <strain evidence="5 6">E262AT.01</strain>
    </source>
</reference>
<dbReference type="GO" id="GO:0032259">
    <property type="term" value="P:methylation"/>
    <property type="evidence" value="ECO:0007669"/>
    <property type="project" value="UniProtKB-KW"/>
</dbReference>
<evidence type="ECO:0000256" key="3">
    <source>
        <dbReference type="ARBA" id="ARBA00022679"/>
    </source>
</evidence>
<evidence type="ECO:0000313" key="5">
    <source>
        <dbReference type="EMBL" id="KAK7199814.1"/>
    </source>
</evidence>
<dbReference type="InterPro" id="IPR029063">
    <property type="entry name" value="SAM-dependent_MTases_sf"/>
</dbReference>
<dbReference type="Proteomes" id="UP001430356">
    <property type="component" value="Unassembled WGS sequence"/>
</dbReference>
<keyword evidence="6" id="KW-1185">Reference proteome</keyword>
<dbReference type="InterPro" id="IPR052190">
    <property type="entry name" value="Euk-Arch_PrmC-MTase"/>
</dbReference>
<dbReference type="AlphaFoldDB" id="A0AAW0F3J8"/>
<evidence type="ECO:0000256" key="4">
    <source>
        <dbReference type="ARBA" id="ARBA00022691"/>
    </source>
</evidence>
<dbReference type="PROSITE" id="PS00092">
    <property type="entry name" value="N6_MTASE"/>
    <property type="match status" value="1"/>
</dbReference>
<dbReference type="EMBL" id="JAECZO010000001">
    <property type="protein sequence ID" value="KAK7199814.1"/>
    <property type="molecule type" value="Genomic_DNA"/>
</dbReference>
<evidence type="ECO:0000256" key="2">
    <source>
        <dbReference type="ARBA" id="ARBA00022603"/>
    </source>
</evidence>
<comment type="similarity">
    <text evidence="1">Belongs to the eukaryotic/archaeal PrmC-related family.</text>
</comment>
<dbReference type="GO" id="GO:0008757">
    <property type="term" value="F:S-adenosylmethionine-dependent methyltransferase activity"/>
    <property type="evidence" value="ECO:0007669"/>
    <property type="project" value="TreeGrafter"/>
</dbReference>
<dbReference type="GO" id="GO:0035657">
    <property type="term" value="C:eRF1 methyltransferase complex"/>
    <property type="evidence" value="ECO:0007669"/>
    <property type="project" value="TreeGrafter"/>
</dbReference>
<dbReference type="GO" id="GO:0008276">
    <property type="term" value="F:protein methyltransferase activity"/>
    <property type="evidence" value="ECO:0007669"/>
    <property type="project" value="TreeGrafter"/>
</dbReference>
<dbReference type="InterPro" id="IPR002052">
    <property type="entry name" value="DNA_methylase_N6_adenine_CS"/>
</dbReference>
<dbReference type="PANTHER" id="PTHR45875">
    <property type="entry name" value="METHYLTRANSFERASE N6AMT1"/>
    <property type="match status" value="1"/>
</dbReference>
<sequence>MSSTGDAAMVSSAACTYSSPEYTHCLRDPHFRNSVYEPEADTFLFLEALDAEAALLRALQPRHCVEVGCGSGTVITHLRCLLMPSAADLREPRDGECCSGAIGGPVFSAVDVNPVALEATAITWTETLHKHFRDPLLSDFYAHQFCSPVPTSLAAPAVALVGGAAAAAEPAPAPARPPTGTSSSCAMAASTFCLHRYQGDLLEALPPAELHPLLDVVLFNPPYVPTSLEELESALALKDLITAAWCGGPRGRVVLDRFLRQLPRRLSRRGVCYVVLIKENDVADVLALAQALFREHLRCDEARRSSMEAEAETLEQGDVLETTQVAARYTGEHLCVYRLRYLPRFREQ</sequence>
<dbReference type="SUPFAM" id="SSF53335">
    <property type="entry name" value="S-adenosyl-L-methionine-dependent methyltransferases"/>
    <property type="match status" value="1"/>
</dbReference>
<comment type="caution">
    <text evidence="5">The sequence shown here is derived from an EMBL/GenBank/DDBJ whole genome shotgun (WGS) entry which is preliminary data.</text>
</comment>
<accession>A0AAW0F3J8</accession>
<protein>
    <submittedName>
        <fullName evidence="5">ERF1 methyltransferase catalytic subunit</fullName>
    </submittedName>
</protein>
<proteinExistence type="inferred from homology"/>
<organism evidence="5 6">
    <name type="scientific">Novymonas esmeraldas</name>
    <dbReference type="NCBI Taxonomy" id="1808958"/>
    <lineage>
        <taxon>Eukaryota</taxon>
        <taxon>Discoba</taxon>
        <taxon>Euglenozoa</taxon>
        <taxon>Kinetoplastea</taxon>
        <taxon>Metakinetoplastina</taxon>
        <taxon>Trypanosomatida</taxon>
        <taxon>Trypanosomatidae</taxon>
        <taxon>Novymonas</taxon>
    </lineage>
</organism>
<keyword evidence="4" id="KW-0949">S-adenosyl-L-methionine</keyword>
<dbReference type="Gene3D" id="3.40.50.150">
    <property type="entry name" value="Vaccinia Virus protein VP39"/>
    <property type="match status" value="1"/>
</dbReference>
<dbReference type="PANTHER" id="PTHR45875:SF1">
    <property type="entry name" value="METHYLTRANSFERASE N6AMT1"/>
    <property type="match status" value="1"/>
</dbReference>
<dbReference type="GO" id="GO:0003676">
    <property type="term" value="F:nucleic acid binding"/>
    <property type="evidence" value="ECO:0007669"/>
    <property type="project" value="InterPro"/>
</dbReference>
<evidence type="ECO:0000256" key="1">
    <source>
        <dbReference type="ARBA" id="ARBA00006149"/>
    </source>
</evidence>
<keyword evidence="3" id="KW-0808">Transferase</keyword>
<name>A0AAW0F3J8_9TRYP</name>
<gene>
    <name evidence="5" type="ORF">NESM_000028500</name>
</gene>